<keyword evidence="2 9" id="KW-0813">Transport</keyword>
<comment type="similarity">
    <text evidence="9">Belongs to the MscL family.</text>
</comment>
<dbReference type="InterPro" id="IPR036019">
    <property type="entry name" value="MscL_channel"/>
</dbReference>
<evidence type="ECO:0000313" key="10">
    <source>
        <dbReference type="EMBL" id="HCO70638.1"/>
    </source>
</evidence>
<organism evidence="10 11">
    <name type="scientific">Mesotoga infera</name>
    <dbReference type="NCBI Taxonomy" id="1236046"/>
    <lineage>
        <taxon>Bacteria</taxon>
        <taxon>Thermotogati</taxon>
        <taxon>Thermotogota</taxon>
        <taxon>Thermotogae</taxon>
        <taxon>Kosmotogales</taxon>
        <taxon>Kosmotogaceae</taxon>
        <taxon>Mesotoga</taxon>
    </lineage>
</organism>
<evidence type="ECO:0000256" key="3">
    <source>
        <dbReference type="ARBA" id="ARBA00022475"/>
    </source>
</evidence>
<dbReference type="HAMAP" id="MF_00115">
    <property type="entry name" value="MscL"/>
    <property type="match status" value="1"/>
</dbReference>
<dbReference type="NCBIfam" id="TIGR00220">
    <property type="entry name" value="mscL"/>
    <property type="match status" value="1"/>
</dbReference>
<dbReference type="InterPro" id="IPR037673">
    <property type="entry name" value="MSC/AndL"/>
</dbReference>
<evidence type="ECO:0000313" key="11">
    <source>
        <dbReference type="Proteomes" id="UP000264215"/>
    </source>
</evidence>
<feature type="transmembrane region" description="Helical" evidence="9">
    <location>
        <begin position="12"/>
        <end position="31"/>
    </location>
</feature>
<keyword evidence="5 9" id="KW-1133">Transmembrane helix</keyword>
<comment type="subunit">
    <text evidence="9">Homopentamer.</text>
</comment>
<dbReference type="PANTHER" id="PTHR30266:SF2">
    <property type="entry name" value="LARGE-CONDUCTANCE MECHANOSENSITIVE CHANNEL"/>
    <property type="match status" value="1"/>
</dbReference>
<reference evidence="10 11" key="1">
    <citation type="journal article" date="2018" name="Nat. Biotechnol.">
        <title>A standardized bacterial taxonomy based on genome phylogeny substantially revises the tree of life.</title>
        <authorList>
            <person name="Parks D.H."/>
            <person name="Chuvochina M."/>
            <person name="Waite D.W."/>
            <person name="Rinke C."/>
            <person name="Skarshewski A."/>
            <person name="Chaumeil P.A."/>
            <person name="Hugenholtz P."/>
        </authorList>
    </citation>
    <scope>NUCLEOTIDE SEQUENCE [LARGE SCALE GENOMIC DNA]</scope>
    <source>
        <strain evidence="10">UBA9905</strain>
    </source>
</reference>
<evidence type="ECO:0000256" key="4">
    <source>
        <dbReference type="ARBA" id="ARBA00022692"/>
    </source>
</evidence>
<keyword evidence="6 9" id="KW-0406">Ion transport</keyword>
<keyword evidence="8 9" id="KW-0407">Ion channel</keyword>
<dbReference type="GO" id="GO:0005886">
    <property type="term" value="C:plasma membrane"/>
    <property type="evidence" value="ECO:0007669"/>
    <property type="project" value="UniProtKB-SubCell"/>
</dbReference>
<name>A0A3D3TNA4_9BACT</name>
<dbReference type="Pfam" id="PF01741">
    <property type="entry name" value="MscL"/>
    <property type="match status" value="1"/>
</dbReference>
<evidence type="ECO:0000256" key="5">
    <source>
        <dbReference type="ARBA" id="ARBA00022989"/>
    </source>
</evidence>
<keyword evidence="4 9" id="KW-0812">Transmembrane</keyword>
<dbReference type="PANTHER" id="PTHR30266">
    <property type="entry name" value="MECHANOSENSITIVE CHANNEL MSCL"/>
    <property type="match status" value="1"/>
</dbReference>
<proteinExistence type="inferred from homology"/>
<keyword evidence="7 9" id="KW-0472">Membrane</keyword>
<evidence type="ECO:0000256" key="2">
    <source>
        <dbReference type="ARBA" id="ARBA00022448"/>
    </source>
</evidence>
<comment type="caution">
    <text evidence="10">The sequence shown here is derived from an EMBL/GenBank/DDBJ whole genome shotgun (WGS) entry which is preliminary data.</text>
</comment>
<keyword evidence="3 9" id="KW-1003">Cell membrane</keyword>
<protein>
    <recommendedName>
        <fullName evidence="9">Large-conductance mechanosensitive channel</fullName>
    </recommendedName>
</protein>
<dbReference type="SUPFAM" id="SSF81330">
    <property type="entry name" value="Gated mechanosensitive channel"/>
    <property type="match status" value="1"/>
</dbReference>
<evidence type="ECO:0000256" key="9">
    <source>
        <dbReference type="HAMAP-Rule" id="MF_00115"/>
    </source>
</evidence>
<dbReference type="EMBL" id="DQBS01000194">
    <property type="protein sequence ID" value="HCO70638.1"/>
    <property type="molecule type" value="Genomic_DNA"/>
</dbReference>
<evidence type="ECO:0000256" key="7">
    <source>
        <dbReference type="ARBA" id="ARBA00023136"/>
    </source>
</evidence>
<comment type="function">
    <text evidence="9">Channel that opens in response to stretch forces in the membrane lipid bilayer. May participate in the regulation of osmotic pressure changes within the cell.</text>
</comment>
<feature type="transmembrane region" description="Helical" evidence="9">
    <location>
        <begin position="82"/>
        <end position="104"/>
    </location>
</feature>
<dbReference type="AlphaFoldDB" id="A0A3D3TNA4"/>
<dbReference type="PRINTS" id="PR01264">
    <property type="entry name" value="MECHCHANNEL"/>
</dbReference>
<evidence type="ECO:0000256" key="1">
    <source>
        <dbReference type="ARBA" id="ARBA00004141"/>
    </source>
</evidence>
<gene>
    <name evidence="9 10" type="primary">mscL</name>
    <name evidence="10" type="ORF">DIT26_08740</name>
</gene>
<comment type="subcellular location">
    <subcellularLocation>
        <location evidence="9">Cell membrane</location>
        <topology evidence="9">Multi-pass membrane protein</topology>
    </subcellularLocation>
    <subcellularLocation>
        <location evidence="1">Membrane</location>
        <topology evidence="1">Multi-pass membrane protein</topology>
    </subcellularLocation>
</comment>
<dbReference type="InterPro" id="IPR001185">
    <property type="entry name" value="MS_channel"/>
</dbReference>
<sequence>MWKEFKKFISRGSVIDLAVGIIIGGAFQVIVRSLVDDILMPILGLFTGGIDFSNLFINISGEAYATLAEAKAAGAATINIGLFINAIINFIILAFVIFLIIRAINKMRDRLKKEEAPAAPTTKICPFCHTSIPIDAVRCPNCTSELGKKT</sequence>
<evidence type="ECO:0000256" key="6">
    <source>
        <dbReference type="ARBA" id="ARBA00023065"/>
    </source>
</evidence>
<dbReference type="Proteomes" id="UP000264215">
    <property type="component" value="Unassembled WGS sequence"/>
</dbReference>
<accession>A0A3D3TNA4</accession>
<dbReference type="GO" id="GO:0008381">
    <property type="term" value="F:mechanosensitive monoatomic ion channel activity"/>
    <property type="evidence" value="ECO:0007669"/>
    <property type="project" value="UniProtKB-UniRule"/>
</dbReference>
<evidence type="ECO:0000256" key="8">
    <source>
        <dbReference type="ARBA" id="ARBA00023303"/>
    </source>
</evidence>
<dbReference type="Gene3D" id="1.10.1200.120">
    <property type="entry name" value="Large-conductance mechanosensitive channel, MscL, domain 1"/>
    <property type="match status" value="1"/>
</dbReference>